<protein>
    <submittedName>
        <fullName evidence="2">Phospholipid transport system substrate-binding protein</fullName>
    </submittedName>
</protein>
<accession>A0A7W6RA89</accession>
<dbReference type="PANTHER" id="PTHR36573">
    <property type="entry name" value="INTERMEMBRANE PHOSPHOLIPID TRANSPORT SYSTEM BINDING PROTEIN MLAC"/>
    <property type="match status" value="1"/>
</dbReference>
<organism evidence="2 3">
    <name type="scientific">Roseospira visakhapatnamensis</name>
    <dbReference type="NCBI Taxonomy" id="390880"/>
    <lineage>
        <taxon>Bacteria</taxon>
        <taxon>Pseudomonadati</taxon>
        <taxon>Pseudomonadota</taxon>
        <taxon>Alphaproteobacteria</taxon>
        <taxon>Rhodospirillales</taxon>
        <taxon>Rhodospirillaceae</taxon>
        <taxon>Roseospira</taxon>
    </lineage>
</organism>
<dbReference type="Pfam" id="PF05494">
    <property type="entry name" value="MlaC"/>
    <property type="match status" value="1"/>
</dbReference>
<keyword evidence="1" id="KW-0732">Signal</keyword>
<reference evidence="2 3" key="1">
    <citation type="submission" date="2020-08" db="EMBL/GenBank/DDBJ databases">
        <title>Genome sequencing of Purple Non-Sulfur Bacteria from various extreme environments.</title>
        <authorList>
            <person name="Mayer M."/>
        </authorList>
    </citation>
    <scope>NUCLEOTIDE SEQUENCE [LARGE SCALE GENOMIC DNA]</scope>
    <source>
        <strain evidence="2 3">JA131</strain>
    </source>
</reference>
<dbReference type="EMBL" id="JACIGK010000002">
    <property type="protein sequence ID" value="MBB4264773.1"/>
    <property type="molecule type" value="Genomic_DNA"/>
</dbReference>
<dbReference type="RefSeq" id="WP_184042409.1">
    <property type="nucleotide sequence ID" value="NZ_JACIGK010000002.1"/>
</dbReference>
<dbReference type="Proteomes" id="UP000554286">
    <property type="component" value="Unassembled WGS sequence"/>
</dbReference>
<feature type="signal peptide" evidence="1">
    <location>
        <begin position="1"/>
        <end position="34"/>
    </location>
</feature>
<evidence type="ECO:0000313" key="3">
    <source>
        <dbReference type="Proteomes" id="UP000554286"/>
    </source>
</evidence>
<evidence type="ECO:0000256" key="1">
    <source>
        <dbReference type="SAM" id="SignalP"/>
    </source>
</evidence>
<dbReference type="InterPro" id="IPR008869">
    <property type="entry name" value="MlaC/ttg2D"/>
</dbReference>
<sequence length="217" mass="24394">MTLIPRFSSVRPRWIPAVLVALSLLVAAPMGARAADLPNEPAAFIQAVASHAIDNILTPDISQKERIGRFETLLDEAFDLEAVGRFVVGRAWRTASEEERTEFLRLFKEFNVYNWGSRFDEYGGQQLHVRNVVPDGDKGHFIETEIGAKEGNPFVVTWRVRQRAGGLRIVDLSVEGIWMSQTWRSEYASVLKKEGTVAGLNAVLEQRLEDIRAKTTL</sequence>
<name>A0A7W6RA89_9PROT</name>
<evidence type="ECO:0000313" key="2">
    <source>
        <dbReference type="EMBL" id="MBB4264773.1"/>
    </source>
</evidence>
<proteinExistence type="predicted"/>
<feature type="chain" id="PRO_5030960739" evidence="1">
    <location>
        <begin position="35"/>
        <end position="217"/>
    </location>
</feature>
<gene>
    <name evidence="2" type="ORF">GGD89_000380</name>
</gene>
<keyword evidence="3" id="KW-1185">Reference proteome</keyword>
<comment type="caution">
    <text evidence="2">The sequence shown here is derived from an EMBL/GenBank/DDBJ whole genome shotgun (WGS) entry which is preliminary data.</text>
</comment>
<dbReference type="AlphaFoldDB" id="A0A7W6RA89"/>
<dbReference type="InterPro" id="IPR042245">
    <property type="entry name" value="Tgt2/MlaC_sf"/>
</dbReference>
<dbReference type="PANTHER" id="PTHR36573:SF1">
    <property type="entry name" value="INTERMEMBRANE PHOSPHOLIPID TRANSPORT SYSTEM BINDING PROTEIN MLAC"/>
    <property type="match status" value="1"/>
</dbReference>
<dbReference type="Gene3D" id="3.10.450.710">
    <property type="entry name" value="Tgt2/MlaC"/>
    <property type="match status" value="1"/>
</dbReference>